<feature type="non-terminal residue" evidence="2">
    <location>
        <position position="1"/>
    </location>
</feature>
<name>A0A813KH02_POLGL</name>
<organism evidence="2 3">
    <name type="scientific">Polarella glacialis</name>
    <name type="common">Dinoflagellate</name>
    <dbReference type="NCBI Taxonomy" id="89957"/>
    <lineage>
        <taxon>Eukaryota</taxon>
        <taxon>Sar</taxon>
        <taxon>Alveolata</taxon>
        <taxon>Dinophyceae</taxon>
        <taxon>Suessiales</taxon>
        <taxon>Suessiaceae</taxon>
        <taxon>Polarella</taxon>
    </lineage>
</organism>
<comment type="caution">
    <text evidence="2">The sequence shown here is derived from an EMBL/GenBank/DDBJ whole genome shotgun (WGS) entry which is preliminary data.</text>
</comment>
<dbReference type="Proteomes" id="UP000626109">
    <property type="component" value="Unassembled WGS sequence"/>
</dbReference>
<feature type="compositionally biased region" description="Basic and acidic residues" evidence="1">
    <location>
        <begin position="59"/>
        <end position="70"/>
    </location>
</feature>
<accession>A0A813KH02</accession>
<feature type="non-terminal residue" evidence="2">
    <location>
        <position position="79"/>
    </location>
</feature>
<evidence type="ECO:0000256" key="1">
    <source>
        <dbReference type="SAM" id="MobiDB-lite"/>
    </source>
</evidence>
<protein>
    <submittedName>
        <fullName evidence="2">Uncharacterized protein</fullName>
    </submittedName>
</protein>
<evidence type="ECO:0000313" key="3">
    <source>
        <dbReference type="Proteomes" id="UP000626109"/>
    </source>
</evidence>
<proteinExistence type="predicted"/>
<dbReference type="EMBL" id="CAJNNW010029486">
    <property type="protein sequence ID" value="CAE8700405.1"/>
    <property type="molecule type" value="Genomic_DNA"/>
</dbReference>
<gene>
    <name evidence="2" type="ORF">PGLA2088_LOCUS31607</name>
</gene>
<reference evidence="2" key="1">
    <citation type="submission" date="2021-02" db="EMBL/GenBank/DDBJ databases">
        <authorList>
            <person name="Dougan E. K."/>
            <person name="Rhodes N."/>
            <person name="Thang M."/>
            <person name="Chan C."/>
        </authorList>
    </citation>
    <scope>NUCLEOTIDE SEQUENCE</scope>
</reference>
<evidence type="ECO:0000313" key="2">
    <source>
        <dbReference type="EMBL" id="CAE8700405.1"/>
    </source>
</evidence>
<sequence>KPKTRGDGRSRTRPRLRDKFASMKVSTEAEAFALAEAMQSAEEAERREAQDAATVAADEAPRLIEKDRQPRLTTPSPGI</sequence>
<dbReference type="AlphaFoldDB" id="A0A813KH02"/>
<feature type="region of interest" description="Disordered" evidence="1">
    <location>
        <begin position="38"/>
        <end position="79"/>
    </location>
</feature>